<gene>
    <name evidence="2" type="ORF">GTA08_BOTSDO03553</name>
</gene>
<keyword evidence="3" id="KW-1185">Reference proteome</keyword>
<feature type="region of interest" description="Disordered" evidence="1">
    <location>
        <begin position="389"/>
        <end position="409"/>
    </location>
</feature>
<dbReference type="InterPro" id="IPR037460">
    <property type="entry name" value="SEST-like"/>
</dbReference>
<dbReference type="PANTHER" id="PTHR37981:SF1">
    <property type="entry name" value="SGNH HYDROLASE-TYPE ESTERASE DOMAIN-CONTAINING PROTEIN"/>
    <property type="match status" value="1"/>
</dbReference>
<dbReference type="AlphaFoldDB" id="A0A8H4IVJ7"/>
<dbReference type="GO" id="GO:0016788">
    <property type="term" value="F:hydrolase activity, acting on ester bonds"/>
    <property type="evidence" value="ECO:0007669"/>
    <property type="project" value="InterPro"/>
</dbReference>
<dbReference type="GO" id="GO:0006629">
    <property type="term" value="P:lipid metabolic process"/>
    <property type="evidence" value="ECO:0007669"/>
    <property type="project" value="TreeGrafter"/>
</dbReference>
<dbReference type="Gene3D" id="3.40.50.1110">
    <property type="entry name" value="SGNH hydrolase"/>
    <property type="match status" value="1"/>
</dbReference>
<feature type="compositionally biased region" description="Pro residues" evidence="1">
    <location>
        <begin position="397"/>
        <end position="407"/>
    </location>
</feature>
<dbReference type="EMBL" id="WWBZ02000022">
    <property type="protein sequence ID" value="KAF4308286.1"/>
    <property type="molecule type" value="Genomic_DNA"/>
</dbReference>
<dbReference type="OrthoDB" id="21678at2759"/>
<reference evidence="2" key="1">
    <citation type="submission" date="2020-04" db="EMBL/GenBank/DDBJ databases">
        <title>Genome Assembly and Annotation of Botryosphaeria dothidea sdau 11-99, a Latent Pathogen of Apple Fruit Ring Rot in China.</title>
        <authorList>
            <person name="Yu C."/>
            <person name="Diao Y."/>
            <person name="Lu Q."/>
            <person name="Zhao J."/>
            <person name="Cui S."/>
            <person name="Peng C."/>
            <person name="He B."/>
            <person name="Liu H."/>
        </authorList>
    </citation>
    <scope>NUCLEOTIDE SEQUENCE [LARGE SCALE GENOMIC DNA]</scope>
    <source>
        <strain evidence="2">Sdau11-99</strain>
    </source>
</reference>
<dbReference type="SUPFAM" id="SSF52266">
    <property type="entry name" value="SGNH hydrolase"/>
    <property type="match status" value="1"/>
</dbReference>
<dbReference type="InterPro" id="IPR036514">
    <property type="entry name" value="SGNH_hydro_sf"/>
</dbReference>
<evidence type="ECO:0000313" key="3">
    <source>
        <dbReference type="Proteomes" id="UP000572817"/>
    </source>
</evidence>
<dbReference type="CDD" id="cd01823">
    <property type="entry name" value="SEST_like"/>
    <property type="match status" value="1"/>
</dbReference>
<sequence>MENPGLTPKQQAISKILAIGDSYTAGVGSNGLPDHIDGSYSCSRYTQAWPLQLQGNGDWSQFNGDTRPEVTFGACTGAKMDDVMQKQLNQGDPNPNLEYTNIGKPQIAVMTVSGNDAEFGAAINDCILRAWLPSDCDQTLTRIGNEINDTPFENKLIDTLIHVMAAGRQAGGTNPPEAFQIYIAGYVGFWNHDNPACDDVSFGYWRWSKPKLTRDLRKRMNDLVDQLNGVIKSVATQMSGLGVIYVEGFQTTYEKHRFCEPPDEADYLASPIGKKTWFWHLDSPNLINGGEGPDAASTEGFEDRAQEVIDRLIPDKAQQDSLSESNPPWNLDAFKSEEAFYAALDTAIGNDTEVRINLDEGTKRIFHPKGSAYTPYSDAFLQAIRNNRNPVNAASPSPTPSPSPTQPAPYATGTCSFHLNEYEAPCVTDSKDLSADIVLKDNAGTEIGNTNGNKGINDGASLFLDSKLPSQLVVTGEHSGDYVQFTYGDLSWTNTEPKKDGDVTLAYCNSGGWDPREGPVCGRVTQSSKRQMDCYFRC</sequence>
<proteinExistence type="predicted"/>
<dbReference type="Proteomes" id="UP000572817">
    <property type="component" value="Unassembled WGS sequence"/>
</dbReference>
<name>A0A8H4IVJ7_9PEZI</name>
<organism evidence="2 3">
    <name type="scientific">Botryosphaeria dothidea</name>
    <dbReference type="NCBI Taxonomy" id="55169"/>
    <lineage>
        <taxon>Eukaryota</taxon>
        <taxon>Fungi</taxon>
        <taxon>Dikarya</taxon>
        <taxon>Ascomycota</taxon>
        <taxon>Pezizomycotina</taxon>
        <taxon>Dothideomycetes</taxon>
        <taxon>Dothideomycetes incertae sedis</taxon>
        <taxon>Botryosphaeriales</taxon>
        <taxon>Botryosphaeriaceae</taxon>
        <taxon>Botryosphaeria</taxon>
    </lineage>
</organism>
<comment type="caution">
    <text evidence="2">The sequence shown here is derived from an EMBL/GenBank/DDBJ whole genome shotgun (WGS) entry which is preliminary data.</text>
</comment>
<evidence type="ECO:0000313" key="2">
    <source>
        <dbReference type="EMBL" id="KAF4308286.1"/>
    </source>
</evidence>
<dbReference type="PANTHER" id="PTHR37981">
    <property type="entry name" value="LIPASE 2"/>
    <property type="match status" value="1"/>
</dbReference>
<accession>A0A8H4IVJ7</accession>
<evidence type="ECO:0000256" key="1">
    <source>
        <dbReference type="SAM" id="MobiDB-lite"/>
    </source>
</evidence>
<protein>
    <submittedName>
        <fullName evidence="2">Esterase family protein</fullName>
    </submittedName>
</protein>